<keyword evidence="10" id="KW-0547">Nucleotide-binding</keyword>
<organism evidence="18 19">
    <name type="scientific">Leisingera methylohalidivorans DSM 14336</name>
    <dbReference type="NCBI Taxonomy" id="999552"/>
    <lineage>
        <taxon>Bacteria</taxon>
        <taxon>Pseudomonadati</taxon>
        <taxon>Pseudomonadota</taxon>
        <taxon>Alphaproteobacteria</taxon>
        <taxon>Rhodobacterales</taxon>
        <taxon>Roseobacteraceae</taxon>
        <taxon>Leisingera</taxon>
    </lineage>
</organism>
<dbReference type="AlphaFoldDB" id="V9VVQ2"/>
<evidence type="ECO:0000256" key="11">
    <source>
        <dbReference type="ARBA" id="ARBA00022777"/>
    </source>
</evidence>
<keyword evidence="19" id="KW-1185">Reference proteome</keyword>
<dbReference type="InterPro" id="IPR013655">
    <property type="entry name" value="PAS_fold_3"/>
</dbReference>
<evidence type="ECO:0000256" key="8">
    <source>
        <dbReference type="ARBA" id="ARBA00022679"/>
    </source>
</evidence>
<dbReference type="Pfam" id="PF08448">
    <property type="entry name" value="PAS_4"/>
    <property type="match status" value="1"/>
</dbReference>
<evidence type="ECO:0000256" key="6">
    <source>
        <dbReference type="ARBA" id="ARBA00022630"/>
    </source>
</evidence>
<evidence type="ECO:0000256" key="2">
    <source>
        <dbReference type="ARBA" id="ARBA00012438"/>
    </source>
</evidence>
<dbReference type="SMART" id="SM00086">
    <property type="entry name" value="PAC"/>
    <property type="match status" value="2"/>
</dbReference>
<dbReference type="STRING" id="999552.METH_01340"/>
<dbReference type="GO" id="GO:0004673">
    <property type="term" value="F:protein histidine kinase activity"/>
    <property type="evidence" value="ECO:0007669"/>
    <property type="project" value="UniProtKB-EC"/>
</dbReference>
<dbReference type="InterPro" id="IPR013656">
    <property type="entry name" value="PAS_4"/>
</dbReference>
<dbReference type="PROSITE" id="PS50113">
    <property type="entry name" value="PAC"/>
    <property type="match status" value="2"/>
</dbReference>
<feature type="domain" description="PAS" evidence="16">
    <location>
        <begin position="79"/>
        <end position="127"/>
    </location>
</feature>
<dbReference type="InterPro" id="IPR035965">
    <property type="entry name" value="PAS-like_dom_sf"/>
</dbReference>
<dbReference type="EC" id="2.7.13.3" evidence="2"/>
<evidence type="ECO:0000256" key="12">
    <source>
        <dbReference type="ARBA" id="ARBA00022840"/>
    </source>
</evidence>
<keyword evidence="11" id="KW-0418">Kinase</keyword>
<evidence type="ECO:0000256" key="10">
    <source>
        <dbReference type="ARBA" id="ARBA00022741"/>
    </source>
</evidence>
<evidence type="ECO:0000256" key="3">
    <source>
        <dbReference type="ARBA" id="ARBA00022543"/>
    </source>
</evidence>
<dbReference type="InterPro" id="IPR000014">
    <property type="entry name" value="PAS"/>
</dbReference>
<dbReference type="SUPFAM" id="SSF55785">
    <property type="entry name" value="PYP-like sensor domain (PAS domain)"/>
    <property type="match status" value="3"/>
</dbReference>
<feature type="domain" description="PAC" evidence="17">
    <location>
        <begin position="409"/>
        <end position="461"/>
    </location>
</feature>
<dbReference type="Pfam" id="PF00989">
    <property type="entry name" value="PAS"/>
    <property type="match status" value="1"/>
</dbReference>
<dbReference type="Gene3D" id="3.30.565.10">
    <property type="entry name" value="Histidine kinase-like ATPase, C-terminal domain"/>
    <property type="match status" value="1"/>
</dbReference>
<evidence type="ECO:0000313" key="19">
    <source>
        <dbReference type="Proteomes" id="UP000018780"/>
    </source>
</evidence>
<dbReference type="KEGG" id="lmd:METH_01340"/>
<keyword evidence="12" id="KW-0067">ATP-binding</keyword>
<reference evidence="18 19" key="1">
    <citation type="submission" date="2013-09" db="EMBL/GenBank/DDBJ databases">
        <authorList>
            <consortium name="DOE Joint Genome Institute"/>
            <person name="Klenk H.-P."/>
            <person name="Huntemann M."/>
            <person name="Han J."/>
            <person name="Chen A."/>
            <person name="Kyrpides N."/>
            <person name="Mavromatis K."/>
            <person name="Markowitz V."/>
            <person name="Palaniappan K."/>
            <person name="Ivanova N."/>
            <person name="Schaumberg A."/>
            <person name="Pati A."/>
            <person name="Liolios K."/>
            <person name="Nordberg H.P."/>
            <person name="Cantor M.N."/>
            <person name="Hua S.X."/>
            <person name="Woyke T."/>
        </authorList>
    </citation>
    <scope>NUCLEOTIDE SEQUENCE [LARGE SCALE GENOMIC DNA]</scope>
    <source>
        <strain evidence="18 19">DSM 14336</strain>
    </source>
</reference>
<keyword evidence="6" id="KW-0285">Flavoprotein</keyword>
<evidence type="ECO:0000256" key="14">
    <source>
        <dbReference type="ARBA" id="ARBA00023026"/>
    </source>
</evidence>
<dbReference type="SMART" id="SM00911">
    <property type="entry name" value="HWE_HK"/>
    <property type="match status" value="1"/>
</dbReference>
<dbReference type="Pfam" id="PF08447">
    <property type="entry name" value="PAS_3"/>
    <property type="match status" value="1"/>
</dbReference>
<evidence type="ECO:0000256" key="5">
    <source>
        <dbReference type="ARBA" id="ARBA00022606"/>
    </source>
</evidence>
<evidence type="ECO:0000256" key="7">
    <source>
        <dbReference type="ARBA" id="ARBA00022643"/>
    </source>
</evidence>
<dbReference type="EMBL" id="CP006773">
    <property type="protein sequence ID" value="AHD02821.1"/>
    <property type="molecule type" value="Genomic_DNA"/>
</dbReference>
<dbReference type="InterPro" id="IPR013767">
    <property type="entry name" value="PAS_fold"/>
</dbReference>
<evidence type="ECO:0000313" key="18">
    <source>
        <dbReference type="EMBL" id="AHD02821.1"/>
    </source>
</evidence>
<dbReference type="Proteomes" id="UP000018780">
    <property type="component" value="Chromosome"/>
</dbReference>
<keyword evidence="3" id="KW-0600">Photoreceptor protein</keyword>
<keyword evidence="5" id="KW-0716">Sensory transduction</keyword>
<name>V9VVQ2_9RHOB</name>
<keyword evidence="15" id="KW-0675">Receptor</keyword>
<dbReference type="CDD" id="cd00130">
    <property type="entry name" value="PAS"/>
    <property type="match status" value="2"/>
</dbReference>
<keyword evidence="13" id="KW-0157">Chromophore</keyword>
<keyword evidence="7" id="KW-0288">FMN</keyword>
<dbReference type="InterPro" id="IPR000700">
    <property type="entry name" value="PAS-assoc_C"/>
</dbReference>
<dbReference type="GO" id="GO:0006355">
    <property type="term" value="P:regulation of DNA-templated transcription"/>
    <property type="evidence" value="ECO:0007669"/>
    <property type="project" value="InterPro"/>
</dbReference>
<evidence type="ECO:0000256" key="15">
    <source>
        <dbReference type="ARBA" id="ARBA00023170"/>
    </source>
</evidence>
<dbReference type="Pfam" id="PF07536">
    <property type="entry name" value="HWE_HK"/>
    <property type="match status" value="1"/>
</dbReference>
<dbReference type="Gene3D" id="3.30.450.20">
    <property type="entry name" value="PAS domain"/>
    <property type="match status" value="3"/>
</dbReference>
<dbReference type="PANTHER" id="PTHR41523:SF8">
    <property type="entry name" value="ETHYLENE RESPONSE SENSOR PROTEIN"/>
    <property type="match status" value="1"/>
</dbReference>
<keyword evidence="8" id="KW-0808">Transferase</keyword>
<dbReference type="HOGENOM" id="CLU_000445_114_57_5"/>
<accession>V9VVQ2</accession>
<keyword evidence="14" id="KW-0843">Virulence</keyword>
<feature type="domain" description="PAC" evidence="17">
    <location>
        <begin position="152"/>
        <end position="204"/>
    </location>
</feature>
<dbReference type="InterPro" id="IPR036890">
    <property type="entry name" value="HATPase_C_sf"/>
</dbReference>
<feature type="domain" description="PAS" evidence="16">
    <location>
        <begin position="335"/>
        <end position="405"/>
    </location>
</feature>
<dbReference type="PANTHER" id="PTHR41523">
    <property type="entry name" value="TWO-COMPONENT SYSTEM SENSOR PROTEIN"/>
    <property type="match status" value="1"/>
</dbReference>
<evidence type="ECO:0000256" key="13">
    <source>
        <dbReference type="ARBA" id="ARBA00022991"/>
    </source>
</evidence>
<comment type="catalytic activity">
    <reaction evidence="1">
        <text>ATP + protein L-histidine = ADP + protein N-phospho-L-histidine.</text>
        <dbReference type="EC" id="2.7.13.3"/>
    </reaction>
</comment>
<evidence type="ECO:0000259" key="17">
    <source>
        <dbReference type="PROSITE" id="PS50113"/>
    </source>
</evidence>
<gene>
    <name evidence="18" type="ORF">METH_01340</name>
</gene>
<dbReference type="InterPro" id="IPR011102">
    <property type="entry name" value="Sig_transdc_His_kinase_HWE"/>
</dbReference>
<evidence type="ECO:0000259" key="16">
    <source>
        <dbReference type="PROSITE" id="PS50112"/>
    </source>
</evidence>
<evidence type="ECO:0000256" key="1">
    <source>
        <dbReference type="ARBA" id="ARBA00000085"/>
    </source>
</evidence>
<dbReference type="InterPro" id="IPR001610">
    <property type="entry name" value="PAC"/>
</dbReference>
<dbReference type="PATRIC" id="fig|999552.6.peg.263"/>
<keyword evidence="9" id="KW-0677">Repeat</keyword>
<keyword evidence="4" id="KW-0597">Phosphoprotein</keyword>
<sequence length="652" mass="72009">MCARTRGPLPGKITLKTEGGGSLTWSCNGGAAGPGADGGALVILRLQPAELGKAAFEQLNLKIRTLKSEIEWRNRAEQARAHLAAIVSSSTDAIYSKDMADNVTSWNDGAENMFGYSAQEIVGQTALCLVPEEKRDEEAMFVRRVGSGETLRAVETLRRCKDGRLLQVSVTPSPIRNEAGEIIGISKIVRDISVRKKVERSLLAANASLAQLVNESPFGIYAVDADFRIAQVSVGAQKVFENVRPLIGRDFAEALRIIWPEPAASEFIAHFRHTLATGEAYHAPDTVGNRHDIDQVEAYDWKIERLTLPDGRPGVVCHFYDLSERQNFEAALRESEQRFRGTFDNASVGIAHIGLDGTWLEFNDRLCEMSGYSRTDLPHRRLDQLLHPEDRPVDPGKVDRLLSGTIANLQYEARHLCADGSDVWWDVSVALQRNGESEPAYLIYVIRDVSDRKAAQEHQNILMHELSHRSKNQLAVVGAIARQTARTAGSMQDFRALLEQRLNGLAVSIDLLVKQSWTGASLRDLIDKQLEAFAGGGERLERDGPEVVLNSNEAEVIGLAMHELSTNCVKYGAWSTPEGKVHVEWGFETHDEKKVLRLSWTERGGPPVSAPEKTGFGQTVIKSFVSQKLGANVDLAYAADGLQWTVMLPFDR</sequence>
<protein>
    <recommendedName>
        <fullName evidence="2">histidine kinase</fullName>
        <ecNumber evidence="2">2.7.13.3</ecNumber>
    </recommendedName>
</protein>
<evidence type="ECO:0000256" key="9">
    <source>
        <dbReference type="ARBA" id="ARBA00022737"/>
    </source>
</evidence>
<dbReference type="GO" id="GO:0009881">
    <property type="term" value="F:photoreceptor activity"/>
    <property type="evidence" value="ECO:0007669"/>
    <property type="project" value="UniProtKB-KW"/>
</dbReference>
<evidence type="ECO:0000256" key="4">
    <source>
        <dbReference type="ARBA" id="ARBA00022553"/>
    </source>
</evidence>
<dbReference type="PROSITE" id="PS50112">
    <property type="entry name" value="PAS"/>
    <property type="match status" value="2"/>
</dbReference>
<proteinExistence type="predicted"/>
<dbReference type="NCBIfam" id="TIGR00229">
    <property type="entry name" value="sensory_box"/>
    <property type="match status" value="2"/>
</dbReference>
<dbReference type="GO" id="GO:0005524">
    <property type="term" value="F:ATP binding"/>
    <property type="evidence" value="ECO:0007669"/>
    <property type="project" value="UniProtKB-KW"/>
</dbReference>
<dbReference type="SMART" id="SM00091">
    <property type="entry name" value="PAS"/>
    <property type="match status" value="3"/>
</dbReference>